<keyword evidence="6" id="KW-0733">Signal recognition particle</keyword>
<feature type="region of interest" description="Disordered" evidence="10">
    <location>
        <begin position="51"/>
        <end position="93"/>
    </location>
</feature>
<keyword evidence="5" id="KW-0694">RNA-binding</keyword>
<sequence>MQVRVDDASADGEAITFSPLALVSEARSEHGMRDYDWARYRRFCTAKTRRMRRSMGLTHTDATPAQHKKPRRSKRRARITPAQQSAAAKGTGNEYVARQIESSAVANSRPLELLLFEIEHAWAAAGEAHNESHTRNSKGRARRAVRTLTELEKLVEALASRLSVRDRGQVAAYACYMRAMCAFYSRASENVLRHGAVAHTLLTLLAASAKSGRDEALAHSFTDTLDAPMRYALRDEQIHATDVDAYASETATPELCEETVPGYAKLAEELESNKTTGREPVTLTWRDQTMVIRNADIIETLERVRVEEEALARSQRSQRSQHESRQRGQRERLSHAARNRKRRGAGVTAGGGGRDPYDRVLAALSDAEQIMRTLVDENAAALRQNHSERYQTAGTELRRAHEVILYRLLAVRIARNVRLAEEVEAKAKKRDAKAAAIYERRRARRSGSVAAVTQKAKAPKRARKDWVAKRHSKRALRSPRPARSGTSRERIVARSAAEERARACVEARADQRRLRIIPGINKLLDGVTSSLDVIGGLVIVEGEPDLSSLVEAKRHWYSAQQVLHLALAFSQHGLNAHARLLLQRGELYLRQAAQTLELADGAEEEDKHFSPHLLTSDAIASQNAVVTDVLRSVEKSLIHNGVGDAASLEASRGGRVLLGAAQRHVAFEEADLELAAQVSREHVEETHKTAAGTAAATAAATDADAMQLDTDAAPRAAPASTSADYACDSDSDSGDDEFTDAAYDPRNAALEEEELATERARRAGWFSSWFSRS</sequence>
<dbReference type="AlphaFoldDB" id="A0AAF0J8F4"/>
<dbReference type="PANTHER" id="PTHR12860:SF0">
    <property type="entry name" value="SIGNAL RECOGNITION PARTICLE SUBUNIT SRP68"/>
    <property type="match status" value="1"/>
</dbReference>
<feature type="compositionally biased region" description="Basic residues" evidence="10">
    <location>
        <begin position="460"/>
        <end position="477"/>
    </location>
</feature>
<dbReference type="EMBL" id="CP119881">
    <property type="protein sequence ID" value="WFD36779.1"/>
    <property type="molecule type" value="Genomic_DNA"/>
</dbReference>
<evidence type="ECO:0000256" key="4">
    <source>
        <dbReference type="ARBA" id="ARBA00022490"/>
    </source>
</evidence>
<feature type="region of interest" description="Disordered" evidence="10">
    <location>
        <begin position="711"/>
        <end position="747"/>
    </location>
</feature>
<name>A0AAF0J8F4_9BASI</name>
<dbReference type="GO" id="GO:0005047">
    <property type="term" value="F:signal recognition particle binding"/>
    <property type="evidence" value="ECO:0007669"/>
    <property type="project" value="InterPro"/>
</dbReference>
<protein>
    <recommendedName>
        <fullName evidence="9">Signal recognition particle subunit SRP68</fullName>
    </recommendedName>
</protein>
<evidence type="ECO:0000256" key="9">
    <source>
        <dbReference type="ARBA" id="ARBA00029498"/>
    </source>
</evidence>
<reference evidence="11" key="1">
    <citation type="submission" date="2023-03" db="EMBL/GenBank/DDBJ databases">
        <title>Mating type loci evolution in Malassezia.</title>
        <authorList>
            <person name="Coelho M.A."/>
        </authorList>
    </citation>
    <scope>NUCLEOTIDE SEQUENCE</scope>
    <source>
        <strain evidence="11">CBS 11721</strain>
    </source>
</reference>
<feature type="compositionally biased region" description="Basic residues" evidence="10">
    <location>
        <begin position="335"/>
        <end position="344"/>
    </location>
</feature>
<keyword evidence="4" id="KW-0963">Cytoplasm</keyword>
<dbReference type="GO" id="GO:0005730">
    <property type="term" value="C:nucleolus"/>
    <property type="evidence" value="ECO:0007669"/>
    <property type="project" value="UniProtKB-SubCell"/>
</dbReference>
<dbReference type="InterPro" id="IPR026258">
    <property type="entry name" value="SRP68"/>
</dbReference>
<comment type="subcellular location">
    <subcellularLocation>
        <location evidence="1">Cytoplasm</location>
    </subcellularLocation>
    <subcellularLocation>
        <location evidence="2">Nucleus</location>
        <location evidence="2">Nucleolus</location>
    </subcellularLocation>
</comment>
<accession>A0AAF0J8F4</accession>
<feature type="compositionally biased region" description="Acidic residues" evidence="10">
    <location>
        <begin position="727"/>
        <end position="739"/>
    </location>
</feature>
<dbReference type="GO" id="GO:0005786">
    <property type="term" value="C:signal recognition particle, endoplasmic reticulum targeting"/>
    <property type="evidence" value="ECO:0007669"/>
    <property type="project" value="UniProtKB-KW"/>
</dbReference>
<comment type="similarity">
    <text evidence="3">Belongs to the SRP68 family.</text>
</comment>
<evidence type="ECO:0000256" key="2">
    <source>
        <dbReference type="ARBA" id="ARBA00004604"/>
    </source>
</evidence>
<evidence type="ECO:0000313" key="11">
    <source>
        <dbReference type="EMBL" id="WFD36779.1"/>
    </source>
</evidence>
<proteinExistence type="inferred from homology"/>
<evidence type="ECO:0000256" key="7">
    <source>
        <dbReference type="ARBA" id="ARBA00023242"/>
    </source>
</evidence>
<dbReference type="GO" id="GO:0030942">
    <property type="term" value="F:endoplasmic reticulum signal peptide binding"/>
    <property type="evidence" value="ECO:0007669"/>
    <property type="project" value="InterPro"/>
</dbReference>
<dbReference type="GO" id="GO:0008312">
    <property type="term" value="F:7S RNA binding"/>
    <property type="evidence" value="ECO:0007669"/>
    <property type="project" value="InterPro"/>
</dbReference>
<dbReference type="PANTHER" id="PTHR12860">
    <property type="entry name" value="SIGNAL RECOGNITION PARTICLE 68 KDA PROTEIN"/>
    <property type="match status" value="1"/>
</dbReference>
<dbReference type="Gene3D" id="1.10.3450.40">
    <property type="entry name" value="Signal recognition particle, SRP68 subunit, RNA-binding domain"/>
    <property type="match status" value="1"/>
</dbReference>
<feature type="compositionally biased region" description="Low complexity" evidence="10">
    <location>
        <begin position="711"/>
        <end position="726"/>
    </location>
</feature>
<evidence type="ECO:0000256" key="1">
    <source>
        <dbReference type="ARBA" id="ARBA00004496"/>
    </source>
</evidence>
<evidence type="ECO:0000256" key="5">
    <source>
        <dbReference type="ARBA" id="ARBA00022884"/>
    </source>
</evidence>
<dbReference type="InterPro" id="IPR038253">
    <property type="entry name" value="SRP68_N_sf"/>
</dbReference>
<keyword evidence="7" id="KW-0539">Nucleus</keyword>
<keyword evidence="8" id="KW-0687">Ribonucleoprotein</keyword>
<feature type="compositionally biased region" description="Basic and acidic residues" evidence="10">
    <location>
        <begin position="320"/>
        <end position="334"/>
    </location>
</feature>
<dbReference type="Proteomes" id="UP001219933">
    <property type="component" value="Chromosome 5"/>
</dbReference>
<evidence type="ECO:0000256" key="10">
    <source>
        <dbReference type="SAM" id="MobiDB-lite"/>
    </source>
</evidence>
<evidence type="ECO:0000256" key="8">
    <source>
        <dbReference type="ARBA" id="ARBA00023274"/>
    </source>
</evidence>
<gene>
    <name evidence="11" type="ORF">MCUN1_003666</name>
</gene>
<keyword evidence="12" id="KW-1185">Reference proteome</keyword>
<feature type="region of interest" description="Disordered" evidence="10">
    <location>
        <begin position="311"/>
        <end position="356"/>
    </location>
</feature>
<evidence type="ECO:0000256" key="6">
    <source>
        <dbReference type="ARBA" id="ARBA00023135"/>
    </source>
</evidence>
<dbReference type="Pfam" id="PF16969">
    <property type="entry name" value="SRP68"/>
    <property type="match status" value="1"/>
</dbReference>
<evidence type="ECO:0000256" key="3">
    <source>
        <dbReference type="ARBA" id="ARBA00009352"/>
    </source>
</evidence>
<feature type="region of interest" description="Disordered" evidence="10">
    <location>
        <begin position="460"/>
        <end position="492"/>
    </location>
</feature>
<evidence type="ECO:0000313" key="12">
    <source>
        <dbReference type="Proteomes" id="UP001219933"/>
    </source>
</evidence>
<feature type="compositionally biased region" description="Basic residues" evidence="10">
    <location>
        <begin position="66"/>
        <end position="78"/>
    </location>
</feature>
<dbReference type="GO" id="GO:0006614">
    <property type="term" value="P:SRP-dependent cotranslational protein targeting to membrane"/>
    <property type="evidence" value="ECO:0007669"/>
    <property type="project" value="InterPro"/>
</dbReference>
<organism evidence="11 12">
    <name type="scientific">Malassezia cuniculi</name>
    <dbReference type="NCBI Taxonomy" id="948313"/>
    <lineage>
        <taxon>Eukaryota</taxon>
        <taxon>Fungi</taxon>
        <taxon>Dikarya</taxon>
        <taxon>Basidiomycota</taxon>
        <taxon>Ustilaginomycotina</taxon>
        <taxon>Malasseziomycetes</taxon>
        <taxon>Malasseziales</taxon>
        <taxon>Malasseziaceae</taxon>
        <taxon>Malassezia</taxon>
    </lineage>
</organism>